<organism evidence="5 6">
    <name type="scientific">Puccinia graminis f. sp. tritici</name>
    <dbReference type="NCBI Taxonomy" id="56615"/>
    <lineage>
        <taxon>Eukaryota</taxon>
        <taxon>Fungi</taxon>
        <taxon>Dikarya</taxon>
        <taxon>Basidiomycota</taxon>
        <taxon>Pucciniomycotina</taxon>
        <taxon>Pucciniomycetes</taxon>
        <taxon>Pucciniales</taxon>
        <taxon>Pucciniaceae</taxon>
        <taxon>Puccinia</taxon>
    </lineage>
</organism>
<gene>
    <name evidence="5" type="ORF">PGT21_050227</name>
</gene>
<evidence type="ECO:0000313" key="5">
    <source>
        <dbReference type="EMBL" id="KAA1108385.1"/>
    </source>
</evidence>
<name>A0A5B0Q525_PUCGR</name>
<dbReference type="GO" id="GO:0008270">
    <property type="term" value="F:zinc ion binding"/>
    <property type="evidence" value="ECO:0007669"/>
    <property type="project" value="UniProtKB-KW"/>
</dbReference>
<protein>
    <recommendedName>
        <fullName evidence="4">CCHC-type domain-containing protein</fullName>
    </recommendedName>
</protein>
<evidence type="ECO:0000313" key="6">
    <source>
        <dbReference type="Proteomes" id="UP000324748"/>
    </source>
</evidence>
<dbReference type="PANTHER" id="PTHR15503">
    <property type="entry name" value="LDOC1 RELATED"/>
    <property type="match status" value="1"/>
</dbReference>
<feature type="domain" description="CCHC-type" evidence="4">
    <location>
        <begin position="272"/>
        <end position="287"/>
    </location>
</feature>
<dbReference type="Pfam" id="PF00098">
    <property type="entry name" value="zf-CCHC"/>
    <property type="match status" value="1"/>
</dbReference>
<dbReference type="InterPro" id="IPR032567">
    <property type="entry name" value="RTL1-rel"/>
</dbReference>
<reference evidence="5 6" key="1">
    <citation type="submission" date="2019-05" db="EMBL/GenBank/DDBJ databases">
        <title>Emergence of the Ug99 lineage of the wheat stem rust pathogen through somatic hybridization.</title>
        <authorList>
            <person name="Li F."/>
            <person name="Upadhyaya N.M."/>
            <person name="Sperschneider J."/>
            <person name="Matny O."/>
            <person name="Nguyen-Phuc H."/>
            <person name="Mago R."/>
            <person name="Raley C."/>
            <person name="Miller M.E."/>
            <person name="Silverstein K.A.T."/>
            <person name="Henningsen E."/>
            <person name="Hirsch C.D."/>
            <person name="Visser B."/>
            <person name="Pretorius Z.A."/>
            <person name="Steffenson B.J."/>
            <person name="Schwessinger B."/>
            <person name="Dodds P.N."/>
            <person name="Figueroa M."/>
        </authorList>
    </citation>
    <scope>NUCLEOTIDE SEQUENCE [LARGE SCALE GENOMIC DNA]</scope>
    <source>
        <strain evidence="5">21-0</strain>
    </source>
</reference>
<dbReference type="PANTHER" id="PTHR15503:SF22">
    <property type="entry name" value="TRANSPOSON TY3-I GAG POLYPROTEIN"/>
    <property type="match status" value="1"/>
</dbReference>
<accession>A0A5B0Q525</accession>
<dbReference type="EMBL" id="VSWC01000028">
    <property type="protein sequence ID" value="KAA1108385.1"/>
    <property type="molecule type" value="Genomic_DNA"/>
</dbReference>
<dbReference type="GO" id="GO:0003676">
    <property type="term" value="F:nucleic acid binding"/>
    <property type="evidence" value="ECO:0007669"/>
    <property type="project" value="InterPro"/>
</dbReference>
<feature type="region of interest" description="Disordered" evidence="3">
    <location>
        <begin position="278"/>
        <end position="327"/>
    </location>
</feature>
<sequence length="327" mass="36199">MDVDEKDTKLAEVQVQLSQLLAVVEEEHKVRKETEERLARKEAQLTKALKNAENKPQGPAPPAKGPKIGVPDKFDGTRGAKAEVFINQVNLYVLANGHLFGTDRAIMVFVLSYLTGPASSWAQPWMKKVMSDTEAISKDDFDTQFTAMYCDTEKKTKAEASLRALKQTKSVSHYTHQFNLHAHNTGWAPAVLVSQYRQGLQSQIRLMLLMSRTEFSELADIATLALQIDNELHGLAPTETAKTPDPNAMDLSVMRGRLSDAEKTRMMRAGQCFQCGNQGHISRDCPDRGQKGKGKEKSRIAELEEEVKQLKAGGSRAESSKNGGAQE</sequence>
<dbReference type="SUPFAM" id="SSF57756">
    <property type="entry name" value="Retrovirus zinc finger-like domains"/>
    <property type="match status" value="1"/>
</dbReference>
<dbReference type="InterPro" id="IPR001878">
    <property type="entry name" value="Znf_CCHC"/>
</dbReference>
<keyword evidence="2" id="KW-0862">Zinc</keyword>
<evidence type="ECO:0000256" key="1">
    <source>
        <dbReference type="ARBA" id="ARBA00022664"/>
    </source>
</evidence>
<evidence type="ECO:0000259" key="4">
    <source>
        <dbReference type="PROSITE" id="PS50158"/>
    </source>
</evidence>
<keyword evidence="1" id="KW-0507">mRNA processing</keyword>
<dbReference type="OrthoDB" id="2507259at2759"/>
<dbReference type="Pfam" id="PF03732">
    <property type="entry name" value="Retrotrans_gag"/>
    <property type="match status" value="1"/>
</dbReference>
<proteinExistence type="predicted"/>
<comment type="caution">
    <text evidence="5">The sequence shown here is derived from an EMBL/GenBank/DDBJ whole genome shotgun (WGS) entry which is preliminary data.</text>
</comment>
<keyword evidence="2" id="KW-0863">Zinc-finger</keyword>
<evidence type="ECO:0000256" key="3">
    <source>
        <dbReference type="SAM" id="MobiDB-lite"/>
    </source>
</evidence>
<dbReference type="InterPro" id="IPR036875">
    <property type="entry name" value="Znf_CCHC_sf"/>
</dbReference>
<dbReference type="PROSITE" id="PS50158">
    <property type="entry name" value="ZF_CCHC"/>
    <property type="match status" value="1"/>
</dbReference>
<dbReference type="InterPro" id="IPR005162">
    <property type="entry name" value="Retrotrans_gag_dom"/>
</dbReference>
<feature type="region of interest" description="Disordered" evidence="3">
    <location>
        <begin position="45"/>
        <end position="73"/>
    </location>
</feature>
<dbReference type="AlphaFoldDB" id="A0A5B0Q525"/>
<dbReference type="Proteomes" id="UP000324748">
    <property type="component" value="Unassembled WGS sequence"/>
</dbReference>
<dbReference type="Gene3D" id="4.10.60.10">
    <property type="entry name" value="Zinc finger, CCHC-type"/>
    <property type="match status" value="1"/>
</dbReference>
<feature type="compositionally biased region" description="Basic and acidic residues" evidence="3">
    <location>
        <begin position="281"/>
        <end position="309"/>
    </location>
</feature>
<keyword evidence="6" id="KW-1185">Reference proteome</keyword>
<keyword evidence="2" id="KW-0479">Metal-binding</keyword>
<dbReference type="SMART" id="SM00343">
    <property type="entry name" value="ZnF_C2HC"/>
    <property type="match status" value="1"/>
</dbReference>
<evidence type="ECO:0000256" key="2">
    <source>
        <dbReference type="PROSITE-ProRule" id="PRU00047"/>
    </source>
</evidence>
<dbReference type="GO" id="GO:0006397">
    <property type="term" value="P:mRNA processing"/>
    <property type="evidence" value="ECO:0007669"/>
    <property type="project" value="UniProtKB-KW"/>
</dbReference>